<dbReference type="PANTHER" id="PTHR23037">
    <property type="entry name" value="CYTOKINE RECEPTOR"/>
    <property type="match status" value="1"/>
</dbReference>
<dbReference type="GO" id="GO:0009897">
    <property type="term" value="C:external side of plasma membrane"/>
    <property type="evidence" value="ECO:0007669"/>
    <property type="project" value="TreeGrafter"/>
</dbReference>
<organism evidence="10 11">
    <name type="scientific">Terrapene triunguis</name>
    <name type="common">Three-toed box turtle</name>
    <dbReference type="NCBI Taxonomy" id="2587831"/>
    <lineage>
        <taxon>Eukaryota</taxon>
        <taxon>Metazoa</taxon>
        <taxon>Chordata</taxon>
        <taxon>Craniata</taxon>
        <taxon>Vertebrata</taxon>
        <taxon>Euteleostomi</taxon>
        <taxon>Archelosauria</taxon>
        <taxon>Testudinata</taxon>
        <taxon>Testudines</taxon>
        <taxon>Cryptodira</taxon>
        <taxon>Durocryptodira</taxon>
        <taxon>Testudinoidea</taxon>
        <taxon>Emydidae</taxon>
        <taxon>Terrapene</taxon>
    </lineage>
</organism>
<dbReference type="Proteomes" id="UP000472274">
    <property type="component" value="Unplaced"/>
</dbReference>
<dbReference type="FunFam" id="2.60.40.10:FF:000754">
    <property type="entry name" value="Cytokine receptor common subunit gamma"/>
    <property type="match status" value="1"/>
</dbReference>
<dbReference type="InterPro" id="IPR003531">
    <property type="entry name" value="Hempt_rcpt_S_F1_CS"/>
</dbReference>
<dbReference type="Pfam" id="PF21605">
    <property type="entry name" value="CRLF2-like_D2"/>
    <property type="match status" value="1"/>
</dbReference>
<evidence type="ECO:0000313" key="11">
    <source>
        <dbReference type="Proteomes" id="UP000472274"/>
    </source>
</evidence>
<evidence type="ECO:0000256" key="1">
    <source>
        <dbReference type="ARBA" id="ARBA00004479"/>
    </source>
</evidence>
<evidence type="ECO:0000256" key="5">
    <source>
        <dbReference type="ARBA" id="ARBA00022989"/>
    </source>
</evidence>
<evidence type="ECO:0000256" key="7">
    <source>
        <dbReference type="ARBA" id="ARBA00023170"/>
    </source>
</evidence>
<evidence type="ECO:0000256" key="4">
    <source>
        <dbReference type="ARBA" id="ARBA00022729"/>
    </source>
</evidence>
<dbReference type="PANTHER" id="PTHR23037:SF47">
    <property type="entry name" value="INTERLEUKIN 2 RECEPTOR SUBUNIT GAMMA"/>
    <property type="match status" value="1"/>
</dbReference>
<evidence type="ECO:0000259" key="9">
    <source>
        <dbReference type="PROSITE" id="PS50853"/>
    </source>
</evidence>
<evidence type="ECO:0000256" key="8">
    <source>
        <dbReference type="ARBA" id="ARBA00023180"/>
    </source>
</evidence>
<dbReference type="InterPro" id="IPR013783">
    <property type="entry name" value="Ig-like_fold"/>
</dbReference>
<accession>A0A674JSI7</accession>
<reference evidence="10" key="1">
    <citation type="submission" date="2025-08" db="UniProtKB">
        <authorList>
            <consortium name="Ensembl"/>
        </authorList>
    </citation>
    <scope>IDENTIFICATION</scope>
</reference>
<evidence type="ECO:0000256" key="3">
    <source>
        <dbReference type="ARBA" id="ARBA00022692"/>
    </source>
</evidence>
<dbReference type="AlphaFoldDB" id="A0A674JSI7"/>
<dbReference type="InterPro" id="IPR048648">
    <property type="entry name" value="CRLF2-like_D2"/>
</dbReference>
<keyword evidence="11" id="KW-1185">Reference proteome</keyword>
<reference evidence="10" key="2">
    <citation type="submission" date="2025-09" db="UniProtKB">
        <authorList>
            <consortium name="Ensembl"/>
        </authorList>
    </citation>
    <scope>IDENTIFICATION</scope>
</reference>
<keyword evidence="6" id="KW-0472">Membrane</keyword>
<dbReference type="CDD" id="cd00063">
    <property type="entry name" value="FN3"/>
    <property type="match status" value="1"/>
</dbReference>
<dbReference type="SMART" id="SM00060">
    <property type="entry name" value="FN3"/>
    <property type="match status" value="1"/>
</dbReference>
<dbReference type="PROSITE" id="PS01355">
    <property type="entry name" value="HEMATOPO_REC_S_F1"/>
    <property type="match status" value="1"/>
</dbReference>
<evidence type="ECO:0000256" key="6">
    <source>
        <dbReference type="ARBA" id="ARBA00023136"/>
    </source>
</evidence>
<comment type="similarity">
    <text evidence="2">Belongs to the type I cytokine receptor family. Type 5 subfamily.</text>
</comment>
<proteinExistence type="inferred from homology"/>
<sequence>MFPGKEPVRACNGASALCWGTPLWLHLEISSAPSDAPFLWSLTPQPLLLSGGVVLPLRGLDNSLRPASYPFPLLCPQPTPIPPLPFPSLPPSPLPRATRLGPGGGPAPVEVKSFPVQGMGHPNCPLHPLHGIWDSERDWPALRQHLAQLHAPRARELSVCLVKPAPPANLTIQNISNNQLQLTWDSVYNKPHCLEYAVRYKSNKDTRWTEHLASGKIFSFPSVDYEKYYTFNVKSKISQYCGTTQLWSEWSVPVFWGNNCISTDSVGPELSLG</sequence>
<feature type="domain" description="Fibronectin type-III" evidence="9">
    <location>
        <begin position="166"/>
        <end position="266"/>
    </location>
</feature>
<dbReference type="PROSITE" id="PS50853">
    <property type="entry name" value="FN3"/>
    <property type="match status" value="1"/>
</dbReference>
<dbReference type="GO" id="GO:0004896">
    <property type="term" value="F:cytokine receptor activity"/>
    <property type="evidence" value="ECO:0007669"/>
    <property type="project" value="InterPro"/>
</dbReference>
<dbReference type="Gene3D" id="2.60.40.10">
    <property type="entry name" value="Immunoglobulins"/>
    <property type="match status" value="1"/>
</dbReference>
<keyword evidence="7" id="KW-0675">Receptor</keyword>
<dbReference type="SUPFAM" id="SSF49265">
    <property type="entry name" value="Fibronectin type III"/>
    <property type="match status" value="1"/>
</dbReference>
<evidence type="ECO:0000313" key="10">
    <source>
        <dbReference type="Ensembl" id="ENSTMTP00000024771.1"/>
    </source>
</evidence>
<keyword evidence="8" id="KW-0325">Glycoprotein</keyword>
<dbReference type="GeneTree" id="ENSGT00510000048979"/>
<evidence type="ECO:0000256" key="2">
    <source>
        <dbReference type="ARBA" id="ARBA00008159"/>
    </source>
</evidence>
<name>A0A674JSI7_9SAUR</name>
<protein>
    <recommendedName>
        <fullName evidence="9">Fibronectin type-III domain-containing protein</fullName>
    </recommendedName>
</protein>
<keyword evidence="5" id="KW-1133">Transmembrane helix</keyword>
<dbReference type="Ensembl" id="ENSTMTT00000025649.1">
    <property type="protein sequence ID" value="ENSTMTP00000024771.1"/>
    <property type="gene ID" value="ENSTMTG00000018053.1"/>
</dbReference>
<dbReference type="InParanoid" id="A0A674JSI7"/>
<dbReference type="InterPro" id="IPR003961">
    <property type="entry name" value="FN3_dom"/>
</dbReference>
<keyword evidence="4" id="KW-0732">Signal</keyword>
<dbReference type="InterPro" id="IPR036116">
    <property type="entry name" value="FN3_sf"/>
</dbReference>
<keyword evidence="3" id="KW-0812">Transmembrane</keyword>
<comment type="subcellular location">
    <subcellularLocation>
        <location evidence="1">Membrane</location>
        <topology evidence="1">Single-pass type I membrane protein</topology>
    </subcellularLocation>
</comment>